<sequence length="79" mass="8604">MDPELLINLPESDEDLCNDIFETRHPPSSAQQSAHSQASEQSRSRSEVSIPHTSRHFPSSAPNEISPTPDISQASSPPP</sequence>
<protein>
    <submittedName>
        <fullName evidence="2">Uncharacterized protein</fullName>
    </submittedName>
</protein>
<dbReference type="AlphaFoldDB" id="A0ABD2GP02"/>
<dbReference type="EMBL" id="JBIYXZ010002076">
    <property type="protein sequence ID" value="KAL3055815.1"/>
    <property type="molecule type" value="Genomic_DNA"/>
</dbReference>
<proteinExistence type="predicted"/>
<name>A0ABD2GP02_PAGBO</name>
<reference evidence="2 3" key="1">
    <citation type="journal article" date="2022" name="G3 (Bethesda)">
        <title>Evaluating Illumina-, Nanopore-, and PacBio-based genome assembly strategies with the bald notothen, Trematomus borchgrevinki.</title>
        <authorList>
            <person name="Rayamajhi N."/>
            <person name="Cheng C.C."/>
            <person name="Catchen J.M."/>
        </authorList>
    </citation>
    <scope>NUCLEOTIDE SEQUENCE [LARGE SCALE GENOMIC DNA]</scope>
    <source>
        <strain evidence="2">AGRC-2024</strain>
    </source>
</reference>
<evidence type="ECO:0000313" key="3">
    <source>
        <dbReference type="Proteomes" id="UP001619887"/>
    </source>
</evidence>
<evidence type="ECO:0000313" key="2">
    <source>
        <dbReference type="EMBL" id="KAL3055815.1"/>
    </source>
</evidence>
<feature type="region of interest" description="Disordered" evidence="1">
    <location>
        <begin position="19"/>
        <end position="79"/>
    </location>
</feature>
<feature type="compositionally biased region" description="Low complexity" evidence="1">
    <location>
        <begin position="26"/>
        <end position="41"/>
    </location>
</feature>
<comment type="caution">
    <text evidence="2">The sequence shown here is derived from an EMBL/GenBank/DDBJ whole genome shotgun (WGS) entry which is preliminary data.</text>
</comment>
<keyword evidence="3" id="KW-1185">Reference proteome</keyword>
<organism evidence="2 3">
    <name type="scientific">Pagothenia borchgrevinki</name>
    <name type="common">Bald rockcod</name>
    <name type="synonym">Trematomus borchgrevinki</name>
    <dbReference type="NCBI Taxonomy" id="8213"/>
    <lineage>
        <taxon>Eukaryota</taxon>
        <taxon>Metazoa</taxon>
        <taxon>Chordata</taxon>
        <taxon>Craniata</taxon>
        <taxon>Vertebrata</taxon>
        <taxon>Euteleostomi</taxon>
        <taxon>Actinopterygii</taxon>
        <taxon>Neopterygii</taxon>
        <taxon>Teleostei</taxon>
        <taxon>Neoteleostei</taxon>
        <taxon>Acanthomorphata</taxon>
        <taxon>Eupercaria</taxon>
        <taxon>Perciformes</taxon>
        <taxon>Notothenioidei</taxon>
        <taxon>Nototheniidae</taxon>
        <taxon>Pagothenia</taxon>
    </lineage>
</organism>
<feature type="compositionally biased region" description="Polar residues" evidence="1">
    <location>
        <begin position="56"/>
        <end position="79"/>
    </location>
</feature>
<reference evidence="2 3" key="2">
    <citation type="journal article" date="2024" name="G3 (Bethesda)">
        <title>The genome of the cryopelagic Antarctic bald notothen, Trematomus borchgrevinki.</title>
        <authorList>
            <person name="Rayamajhi N."/>
            <person name="Rivera-Colon A.G."/>
            <person name="Minhas B.F."/>
            <person name="Cheng C.C."/>
            <person name="Catchen J.M."/>
        </authorList>
    </citation>
    <scope>NUCLEOTIDE SEQUENCE [LARGE SCALE GENOMIC DNA]</scope>
    <source>
        <strain evidence="2">AGRC-2024</strain>
    </source>
</reference>
<accession>A0ABD2GP02</accession>
<gene>
    <name evidence="2" type="ORF">OYC64_018500</name>
</gene>
<evidence type="ECO:0000256" key="1">
    <source>
        <dbReference type="SAM" id="MobiDB-lite"/>
    </source>
</evidence>
<dbReference type="Proteomes" id="UP001619887">
    <property type="component" value="Unassembled WGS sequence"/>
</dbReference>